<keyword evidence="4 8" id="KW-1133">Transmembrane helix</keyword>
<feature type="transmembrane region" description="Helical" evidence="8">
    <location>
        <begin position="183"/>
        <end position="204"/>
    </location>
</feature>
<dbReference type="PROSITE" id="PS51257">
    <property type="entry name" value="PROKAR_LIPOPROTEIN"/>
    <property type="match status" value="1"/>
</dbReference>
<keyword evidence="3 8" id="KW-0812">Transmembrane</keyword>
<feature type="transmembrane region" description="Helical" evidence="8">
    <location>
        <begin position="153"/>
        <end position="176"/>
    </location>
</feature>
<dbReference type="GO" id="GO:0007635">
    <property type="term" value="P:chemosensory behavior"/>
    <property type="evidence" value="ECO:0007669"/>
    <property type="project" value="TreeGrafter"/>
</dbReference>
<dbReference type="GO" id="GO:0050909">
    <property type="term" value="P:sensory perception of taste"/>
    <property type="evidence" value="ECO:0007669"/>
    <property type="project" value="InterPro"/>
</dbReference>
<evidence type="ECO:0000256" key="7">
    <source>
        <dbReference type="ARBA" id="ARBA00023224"/>
    </source>
</evidence>
<keyword evidence="5 8" id="KW-0472">Membrane</keyword>
<gene>
    <name evidence="9" type="ORF">BEMITA_LOCUS564</name>
</gene>
<dbReference type="EMBL" id="OU963862">
    <property type="protein sequence ID" value="CAH0380854.1"/>
    <property type="molecule type" value="Genomic_DNA"/>
</dbReference>
<dbReference type="PANTHER" id="PTHR21143:SF104">
    <property type="entry name" value="GUSTATORY RECEPTOR 8A-RELATED"/>
    <property type="match status" value="1"/>
</dbReference>
<evidence type="ECO:0000256" key="1">
    <source>
        <dbReference type="ARBA" id="ARBA00004651"/>
    </source>
</evidence>
<evidence type="ECO:0000256" key="5">
    <source>
        <dbReference type="ARBA" id="ARBA00023136"/>
    </source>
</evidence>
<dbReference type="GO" id="GO:0030425">
    <property type="term" value="C:dendrite"/>
    <property type="evidence" value="ECO:0007669"/>
    <property type="project" value="TreeGrafter"/>
</dbReference>
<dbReference type="PANTHER" id="PTHR21143">
    <property type="entry name" value="INVERTEBRATE GUSTATORY RECEPTOR"/>
    <property type="match status" value="1"/>
</dbReference>
<evidence type="ECO:0000313" key="9">
    <source>
        <dbReference type="EMBL" id="CAH0380854.1"/>
    </source>
</evidence>
<protein>
    <recommendedName>
        <fullName evidence="8">Gustatory receptor</fullName>
    </recommendedName>
</protein>
<dbReference type="Proteomes" id="UP001152759">
    <property type="component" value="Chromosome 1"/>
</dbReference>
<organism evidence="9 10">
    <name type="scientific">Bemisia tabaci</name>
    <name type="common">Sweetpotato whitefly</name>
    <name type="synonym">Aleurodes tabaci</name>
    <dbReference type="NCBI Taxonomy" id="7038"/>
    <lineage>
        <taxon>Eukaryota</taxon>
        <taxon>Metazoa</taxon>
        <taxon>Ecdysozoa</taxon>
        <taxon>Arthropoda</taxon>
        <taxon>Hexapoda</taxon>
        <taxon>Insecta</taxon>
        <taxon>Pterygota</taxon>
        <taxon>Neoptera</taxon>
        <taxon>Paraneoptera</taxon>
        <taxon>Hemiptera</taxon>
        <taxon>Sternorrhyncha</taxon>
        <taxon>Aleyrodoidea</taxon>
        <taxon>Aleyrodidae</taxon>
        <taxon>Aleyrodinae</taxon>
        <taxon>Bemisia</taxon>
    </lineage>
</organism>
<feature type="transmembrane region" description="Helical" evidence="8">
    <location>
        <begin position="38"/>
        <end position="59"/>
    </location>
</feature>
<comment type="function">
    <text evidence="8">Gustatory receptor which mediates acceptance or avoidance behavior, depending on its substrates.</text>
</comment>
<dbReference type="GO" id="GO:0043025">
    <property type="term" value="C:neuronal cell body"/>
    <property type="evidence" value="ECO:0007669"/>
    <property type="project" value="TreeGrafter"/>
</dbReference>
<comment type="subcellular location">
    <subcellularLocation>
        <location evidence="1 8">Cell membrane</location>
        <topology evidence="1 8">Multi-pass membrane protein</topology>
    </subcellularLocation>
</comment>
<evidence type="ECO:0000256" key="3">
    <source>
        <dbReference type="ARBA" id="ARBA00022692"/>
    </source>
</evidence>
<dbReference type="GO" id="GO:0005886">
    <property type="term" value="C:plasma membrane"/>
    <property type="evidence" value="ECO:0007669"/>
    <property type="project" value="UniProtKB-SubCell"/>
</dbReference>
<evidence type="ECO:0000256" key="6">
    <source>
        <dbReference type="ARBA" id="ARBA00023170"/>
    </source>
</evidence>
<dbReference type="InterPro" id="IPR013604">
    <property type="entry name" value="7TM_chemorcpt"/>
</dbReference>
<dbReference type="AlphaFoldDB" id="A0A9P0A0Q5"/>
<keyword evidence="6 8" id="KW-0675">Receptor</keyword>
<evidence type="ECO:0000256" key="8">
    <source>
        <dbReference type="RuleBase" id="RU363108"/>
    </source>
</evidence>
<dbReference type="GO" id="GO:0030424">
    <property type="term" value="C:axon"/>
    <property type="evidence" value="ECO:0007669"/>
    <property type="project" value="TreeGrafter"/>
</dbReference>
<sequence length="306" mass="34618">MLPKGVSGCALLISCFLSSVLFFLSGSPLEVPRLNSRLLSGMCGILLFFTSIMHTLLYSHLSDKLISKRTLIQCLNYPLKTPRFTDYLIPLVGVVFYSQLIKRFLDLNTKWQGVVTALPDAAVPQKGIESVRLMHHDLCQANLNFNYYHGLQFLIFFLSIFLKLVTDLAFFLYLYIPDIELQCVVYVGYFINFTLFLAVSGSLLRVFHLIQLHVTDYICVQKQRVSCEVKKLQLSNLSSKCVSQVLLYLGQIKTDRCEVVANGFAHFDRPFMISIISATATALIVIIQMGPNTFHLTQADIEDDCC</sequence>
<proteinExistence type="inferred from homology"/>
<keyword evidence="2 8" id="KW-1003">Cell membrane</keyword>
<reference evidence="9" key="1">
    <citation type="submission" date="2021-12" db="EMBL/GenBank/DDBJ databases">
        <authorList>
            <person name="King R."/>
        </authorList>
    </citation>
    <scope>NUCLEOTIDE SEQUENCE</scope>
</reference>
<accession>A0A9P0A0Q5</accession>
<dbReference type="Pfam" id="PF08395">
    <property type="entry name" value="7tm_7"/>
    <property type="match status" value="1"/>
</dbReference>
<comment type="caution">
    <text evidence="8">Lacks conserved residue(s) required for the propagation of feature annotation.</text>
</comment>
<evidence type="ECO:0000256" key="4">
    <source>
        <dbReference type="ARBA" id="ARBA00022989"/>
    </source>
</evidence>
<keyword evidence="7 8" id="KW-0807">Transducer</keyword>
<feature type="transmembrane region" description="Helical" evidence="8">
    <location>
        <begin position="271"/>
        <end position="289"/>
    </location>
</feature>
<comment type="similarity">
    <text evidence="8">Belongs to the insect chemoreceptor superfamily. Gustatory receptor (GR) family.</text>
</comment>
<dbReference type="GO" id="GO:0007165">
    <property type="term" value="P:signal transduction"/>
    <property type="evidence" value="ECO:0007669"/>
    <property type="project" value="UniProtKB-KW"/>
</dbReference>
<evidence type="ECO:0000313" key="10">
    <source>
        <dbReference type="Proteomes" id="UP001152759"/>
    </source>
</evidence>
<dbReference type="GO" id="GO:0008049">
    <property type="term" value="P:male courtship behavior"/>
    <property type="evidence" value="ECO:0007669"/>
    <property type="project" value="TreeGrafter"/>
</dbReference>
<name>A0A9P0A0Q5_BEMTA</name>
<evidence type="ECO:0000256" key="2">
    <source>
        <dbReference type="ARBA" id="ARBA00022475"/>
    </source>
</evidence>
<keyword evidence="10" id="KW-1185">Reference proteome</keyword>